<reference evidence="2 3" key="1">
    <citation type="submission" date="2016-06" db="EMBL/GenBank/DDBJ databases">
        <authorList>
            <consortium name="Pathogen Informatics"/>
        </authorList>
    </citation>
    <scope>NUCLEOTIDE SEQUENCE [LARGE SCALE GENOMIC DNA]</scope>
    <source>
        <strain evidence="2">PmlGA01</strain>
    </source>
</reference>
<feature type="transmembrane region" description="Helical" evidence="1">
    <location>
        <begin position="15"/>
        <end position="36"/>
    </location>
</feature>
<dbReference type="VEuPathDB" id="PlasmoDB:PmUG01_09030000"/>
<accession>A0A1C3KCL0</accession>
<gene>
    <name evidence="2" type="primary">PmlGA01_090022000</name>
    <name evidence="2" type="ORF">PMLGA01_090022000</name>
</gene>
<feature type="transmembrane region" description="Helical" evidence="1">
    <location>
        <begin position="48"/>
        <end position="65"/>
    </location>
</feature>
<evidence type="ECO:0000313" key="3">
    <source>
        <dbReference type="Proteomes" id="UP000219799"/>
    </source>
</evidence>
<proteinExistence type="predicted"/>
<evidence type="ECO:0000256" key="1">
    <source>
        <dbReference type="SAM" id="Phobius"/>
    </source>
</evidence>
<keyword evidence="1" id="KW-0812">Transmembrane</keyword>
<dbReference type="Proteomes" id="UP000219799">
    <property type="component" value="Chromosome 9"/>
</dbReference>
<sequence>MNKTPEKNSNTEDCMFCRVTGTLVFGSLSFYSFLKFLQAEKRTGDKKFFGLISLCFSFLAIYRASSTSKPILNKTTKNVKQQ</sequence>
<dbReference type="EMBL" id="LT594497">
    <property type="protein sequence ID" value="SBT71311.1"/>
    <property type="molecule type" value="Genomic_DNA"/>
</dbReference>
<evidence type="ECO:0008006" key="4">
    <source>
        <dbReference type="Google" id="ProtNLM"/>
    </source>
</evidence>
<name>A0A1C3KCL0_PLAMA</name>
<keyword evidence="1" id="KW-1133">Transmembrane helix</keyword>
<organism evidence="2 3">
    <name type="scientific">Plasmodium malariae</name>
    <dbReference type="NCBI Taxonomy" id="5858"/>
    <lineage>
        <taxon>Eukaryota</taxon>
        <taxon>Sar</taxon>
        <taxon>Alveolata</taxon>
        <taxon>Apicomplexa</taxon>
        <taxon>Aconoidasida</taxon>
        <taxon>Haemosporida</taxon>
        <taxon>Plasmodiidae</taxon>
        <taxon>Plasmodium</taxon>
        <taxon>Plasmodium (Plasmodium)</taxon>
    </lineage>
</organism>
<protein>
    <recommendedName>
        <fullName evidence="4">DUF4536 domain-containing protein</fullName>
    </recommendedName>
</protein>
<dbReference type="AlphaFoldDB" id="A0A1C3KCL0"/>
<keyword evidence="1" id="KW-0472">Membrane</keyword>
<evidence type="ECO:0000313" key="2">
    <source>
        <dbReference type="EMBL" id="SBT71311.1"/>
    </source>
</evidence>